<keyword evidence="11" id="KW-0697">Rotamase</keyword>
<comment type="function">
    <text evidence="16">Ubiquitin-protein ligase which is mainly involved pre-mRNA splicing and DNA repair. Required for pre-mRNA splicing as component of the spliceosome.</text>
</comment>
<dbReference type="InterPro" id="IPR024977">
    <property type="entry name" value="Apc4-like_WD40_dom"/>
</dbReference>
<proteinExistence type="inferred from homology"/>
<dbReference type="GO" id="GO:0003755">
    <property type="term" value="F:peptidyl-prolyl cis-trans isomerase activity"/>
    <property type="evidence" value="ECO:0007669"/>
    <property type="project" value="UniProtKB-KW"/>
</dbReference>
<evidence type="ECO:0000256" key="7">
    <source>
        <dbReference type="ARBA" id="ARBA00022728"/>
    </source>
</evidence>
<dbReference type="GO" id="GO:0000974">
    <property type="term" value="C:Prp19 complex"/>
    <property type="evidence" value="ECO:0007669"/>
    <property type="project" value="UniProtKB-UniRule"/>
</dbReference>
<dbReference type="SUPFAM" id="SSF57850">
    <property type="entry name" value="RING/U-box"/>
    <property type="match status" value="1"/>
</dbReference>
<dbReference type="OrthoDB" id="687049at2759"/>
<sequence length="475" mass="50315">MLCSISGEAPQNPVASAKSGHVFEKRLIEAYIAENHKDPVNGEELEVSDLIDLKSSRIVTPRPPTLTSIPSLLSTFQNEWDALALETFTIRQQLNQTRQELATALYQHDAAVRVIARLTKERDEARDALSQVTVNAGGASNGDAMQVDSNGLPDELAAKVDEVQEKLSKSRKKRPVPKEWATPEIIGGFGVVSASETLYPGAKSLSLDADGQFAIVGGSAGTVGVYSIADKSVQKEFNVQGAVTDAVWAGKTPIVSTSSGAVQVFGKKEHSFTVHAGAANSLALHPCGELLASVGVDKSFVFYDLSALRQVTQVFTDSELTTAAFHPDGHLFAAGGVDGQIQIFHTKTGEAAATFDLGGPVQDLSFSENGYWFAAVAKDSMAITIFDLRKEGKAAEAKILEIGGTVVSTRWDYTGQFLAASGPNGLTISHFNKSSKSWSDVISIAVPATAVQWGPQAETLVTVNGDGIVTVLGPV</sequence>
<organism evidence="18 19">
    <name type="scientific">Scytalidium lignicola</name>
    <name type="common">Hyphomycete</name>
    <dbReference type="NCBI Taxonomy" id="5539"/>
    <lineage>
        <taxon>Eukaryota</taxon>
        <taxon>Fungi</taxon>
        <taxon>Dikarya</taxon>
        <taxon>Ascomycota</taxon>
        <taxon>Pezizomycotina</taxon>
        <taxon>Leotiomycetes</taxon>
        <taxon>Leotiomycetes incertae sedis</taxon>
        <taxon>Scytalidium</taxon>
    </lineage>
</organism>
<feature type="repeat" description="WD" evidence="15">
    <location>
        <begin position="320"/>
        <end position="354"/>
    </location>
</feature>
<evidence type="ECO:0000256" key="11">
    <source>
        <dbReference type="ARBA" id="ARBA00023110"/>
    </source>
</evidence>
<dbReference type="OMA" id="SLDQHWA"/>
<evidence type="ECO:0000256" key="13">
    <source>
        <dbReference type="ARBA" id="ARBA00023204"/>
    </source>
</evidence>
<comment type="subunit">
    <text evidence="16">Homotetramer.</text>
</comment>
<keyword evidence="7 16" id="KW-0747">Spliceosome</keyword>
<dbReference type="CDD" id="cd16656">
    <property type="entry name" value="RING-Ubox_PRP19"/>
    <property type="match status" value="1"/>
</dbReference>
<keyword evidence="13 16" id="KW-0234">DNA repair</keyword>
<comment type="pathway">
    <text evidence="2 16">Protein modification; protein ubiquitination.</text>
</comment>
<dbReference type="InterPro" id="IPR015943">
    <property type="entry name" value="WD40/YVTN_repeat-like_dom_sf"/>
</dbReference>
<dbReference type="InterPro" id="IPR003613">
    <property type="entry name" value="Ubox_domain"/>
</dbReference>
<dbReference type="InterPro" id="IPR036322">
    <property type="entry name" value="WD40_repeat_dom_sf"/>
</dbReference>
<accession>A0A3E2HAF7</accession>
<reference evidence="18 19" key="1">
    <citation type="submission" date="2018-05" db="EMBL/GenBank/DDBJ databases">
        <title>Draft genome sequence of Scytalidium lignicola DSM 105466, a ubiquitous saprotrophic fungus.</title>
        <authorList>
            <person name="Buettner E."/>
            <person name="Gebauer A.M."/>
            <person name="Hofrichter M."/>
            <person name="Liers C."/>
            <person name="Kellner H."/>
        </authorList>
    </citation>
    <scope>NUCLEOTIDE SEQUENCE [LARGE SCALE GENOMIC DNA]</scope>
    <source>
        <strain evidence="18 19">DSM 105466</strain>
    </source>
</reference>
<dbReference type="SMART" id="SM00320">
    <property type="entry name" value="WD40"/>
    <property type="match status" value="6"/>
</dbReference>
<evidence type="ECO:0000256" key="4">
    <source>
        <dbReference type="ARBA" id="ARBA00022574"/>
    </source>
</evidence>
<dbReference type="Pfam" id="PF00400">
    <property type="entry name" value="WD40"/>
    <property type="match status" value="1"/>
</dbReference>
<evidence type="ECO:0000313" key="19">
    <source>
        <dbReference type="Proteomes" id="UP000258309"/>
    </source>
</evidence>
<comment type="catalytic activity">
    <reaction evidence="16">
        <text>S-ubiquitinyl-[E2 ubiquitin-conjugating enzyme]-L-cysteine + [acceptor protein]-L-lysine = [E2 ubiquitin-conjugating enzyme]-L-cysteine + N(6)-ubiquitinyl-[acceptor protein]-L-lysine.</text>
        <dbReference type="EC" id="2.3.2.27"/>
    </reaction>
</comment>
<evidence type="ECO:0000256" key="15">
    <source>
        <dbReference type="PROSITE-ProRule" id="PRU00221"/>
    </source>
</evidence>
<dbReference type="GO" id="GO:0071006">
    <property type="term" value="C:U2-type catalytic step 1 spliceosome"/>
    <property type="evidence" value="ECO:0007669"/>
    <property type="project" value="TreeGrafter"/>
</dbReference>
<dbReference type="STRING" id="5539.A0A3E2HAF7"/>
<dbReference type="GO" id="GO:0070534">
    <property type="term" value="P:protein K63-linked ubiquitination"/>
    <property type="evidence" value="ECO:0007669"/>
    <property type="project" value="UniProtKB-UniRule"/>
</dbReference>
<comment type="caution">
    <text evidence="18">The sequence shown here is derived from an EMBL/GenBank/DDBJ whole genome shotgun (WGS) entry which is preliminary data.</text>
</comment>
<feature type="non-terminal residue" evidence="18">
    <location>
        <position position="1"/>
    </location>
</feature>
<evidence type="ECO:0000256" key="2">
    <source>
        <dbReference type="ARBA" id="ARBA00004906"/>
    </source>
</evidence>
<dbReference type="InterPro" id="IPR001680">
    <property type="entry name" value="WD40_rpt"/>
</dbReference>
<dbReference type="GO" id="GO:0000398">
    <property type="term" value="P:mRNA splicing, via spliceosome"/>
    <property type="evidence" value="ECO:0007669"/>
    <property type="project" value="InterPro"/>
</dbReference>
<dbReference type="FunFam" id="3.30.40.10:FF:000027">
    <property type="entry name" value="Pre-mRNA-processing factor 19, putative"/>
    <property type="match status" value="1"/>
</dbReference>
<dbReference type="InterPro" id="IPR055340">
    <property type="entry name" value="RING-Ubox_PRP19"/>
</dbReference>
<evidence type="ECO:0000256" key="16">
    <source>
        <dbReference type="RuleBase" id="RU367101"/>
    </source>
</evidence>
<dbReference type="GO" id="GO:0005737">
    <property type="term" value="C:cytoplasm"/>
    <property type="evidence" value="ECO:0007669"/>
    <property type="project" value="TreeGrafter"/>
</dbReference>
<dbReference type="SUPFAM" id="SSF50978">
    <property type="entry name" value="WD40 repeat-like"/>
    <property type="match status" value="1"/>
</dbReference>
<dbReference type="PANTHER" id="PTHR43995:SF1">
    <property type="entry name" value="PRE-MRNA-PROCESSING FACTOR 19"/>
    <property type="match status" value="1"/>
</dbReference>
<feature type="non-terminal residue" evidence="18">
    <location>
        <position position="475"/>
    </location>
</feature>
<keyword evidence="14 16" id="KW-0539">Nucleus</keyword>
<comment type="subcellular location">
    <subcellularLocation>
        <location evidence="1 16">Nucleus</location>
    </subcellularLocation>
</comment>
<feature type="domain" description="U-box" evidence="17">
    <location>
        <begin position="1"/>
        <end position="70"/>
    </location>
</feature>
<evidence type="ECO:0000259" key="17">
    <source>
        <dbReference type="PROSITE" id="PS51698"/>
    </source>
</evidence>
<keyword evidence="6 16" id="KW-0808">Transferase</keyword>
<dbReference type="InterPro" id="IPR013915">
    <property type="entry name" value="Prp19_cc"/>
</dbReference>
<dbReference type="Proteomes" id="UP000258309">
    <property type="component" value="Unassembled WGS sequence"/>
</dbReference>
<dbReference type="PROSITE" id="PS51698">
    <property type="entry name" value="U_BOX"/>
    <property type="match status" value="1"/>
</dbReference>
<dbReference type="AlphaFoldDB" id="A0A3E2HAF7"/>
<keyword evidence="19" id="KW-1185">Reference proteome</keyword>
<keyword evidence="11" id="KW-0413">Isomerase</keyword>
<keyword evidence="12 16" id="KW-0508">mRNA splicing</keyword>
<dbReference type="EC" id="2.3.2.27" evidence="16"/>
<dbReference type="SMART" id="SM00504">
    <property type="entry name" value="Ubox"/>
    <property type="match status" value="1"/>
</dbReference>
<evidence type="ECO:0000256" key="10">
    <source>
        <dbReference type="ARBA" id="ARBA00022786"/>
    </source>
</evidence>
<dbReference type="PROSITE" id="PS50082">
    <property type="entry name" value="WD_REPEATS_2"/>
    <property type="match status" value="1"/>
</dbReference>
<dbReference type="Gene3D" id="2.130.10.10">
    <property type="entry name" value="YVTN repeat-like/Quinoprotein amine dehydrogenase"/>
    <property type="match status" value="1"/>
</dbReference>
<evidence type="ECO:0000256" key="8">
    <source>
        <dbReference type="ARBA" id="ARBA00022737"/>
    </source>
</evidence>
<evidence type="ECO:0000256" key="6">
    <source>
        <dbReference type="ARBA" id="ARBA00022679"/>
    </source>
</evidence>
<name>A0A3E2HAF7_SCYLI</name>
<dbReference type="EMBL" id="NCSJ02000109">
    <property type="protein sequence ID" value="RFU30103.1"/>
    <property type="molecule type" value="Genomic_DNA"/>
</dbReference>
<comment type="similarity">
    <text evidence="3 16">Belongs to the WD repeat PRP19 family.</text>
</comment>
<gene>
    <name evidence="18" type="ORF">B7463_g6272</name>
</gene>
<evidence type="ECO:0000256" key="9">
    <source>
        <dbReference type="ARBA" id="ARBA00022763"/>
    </source>
</evidence>
<dbReference type="PANTHER" id="PTHR43995">
    <property type="entry name" value="PRE-MRNA-PROCESSING FACTOR 19"/>
    <property type="match status" value="1"/>
</dbReference>
<dbReference type="InterPro" id="IPR038959">
    <property type="entry name" value="Prp19"/>
</dbReference>
<evidence type="ECO:0000256" key="12">
    <source>
        <dbReference type="ARBA" id="ARBA00023187"/>
    </source>
</evidence>
<dbReference type="UniPathway" id="UPA00143"/>
<dbReference type="GO" id="GO:0006281">
    <property type="term" value="P:DNA repair"/>
    <property type="evidence" value="ECO:0007669"/>
    <property type="project" value="UniProtKB-KW"/>
</dbReference>
<dbReference type="GO" id="GO:0061630">
    <property type="term" value="F:ubiquitin protein ligase activity"/>
    <property type="evidence" value="ECO:0007669"/>
    <property type="project" value="UniProtKB-UniRule"/>
</dbReference>
<keyword evidence="4 15" id="KW-0853">WD repeat</keyword>
<protein>
    <recommendedName>
        <fullName evidence="16">Pre-mRNA-processing factor 19</fullName>
        <ecNumber evidence="16">2.3.2.27</ecNumber>
    </recommendedName>
</protein>
<keyword evidence="5 16" id="KW-0507">mRNA processing</keyword>
<dbReference type="Pfam" id="PF08606">
    <property type="entry name" value="Prp19"/>
    <property type="match status" value="1"/>
</dbReference>
<evidence type="ECO:0000256" key="3">
    <source>
        <dbReference type="ARBA" id="ARBA00006388"/>
    </source>
</evidence>
<keyword evidence="8" id="KW-0677">Repeat</keyword>
<evidence type="ECO:0000256" key="1">
    <source>
        <dbReference type="ARBA" id="ARBA00004123"/>
    </source>
</evidence>
<dbReference type="Pfam" id="PF12894">
    <property type="entry name" value="ANAPC4_WD40"/>
    <property type="match status" value="1"/>
</dbReference>
<evidence type="ECO:0000313" key="18">
    <source>
        <dbReference type="EMBL" id="RFU30103.1"/>
    </source>
</evidence>
<evidence type="ECO:0000256" key="14">
    <source>
        <dbReference type="ARBA" id="ARBA00023242"/>
    </source>
</evidence>
<dbReference type="Gene3D" id="3.30.40.10">
    <property type="entry name" value="Zinc/RING finger domain, C3HC4 (zinc finger)"/>
    <property type="match status" value="1"/>
</dbReference>
<evidence type="ECO:0000256" key="5">
    <source>
        <dbReference type="ARBA" id="ARBA00022664"/>
    </source>
</evidence>
<keyword evidence="9 16" id="KW-0227">DNA damage</keyword>
<keyword evidence="10 16" id="KW-0833">Ubl conjugation pathway</keyword>
<dbReference type="InterPro" id="IPR013083">
    <property type="entry name" value="Znf_RING/FYVE/PHD"/>
</dbReference>